<organism evidence="2 3">
    <name type="scientific">Enterovibrio qingdaonensis</name>
    <dbReference type="NCBI Taxonomy" id="2899818"/>
    <lineage>
        <taxon>Bacteria</taxon>
        <taxon>Pseudomonadati</taxon>
        <taxon>Pseudomonadota</taxon>
        <taxon>Gammaproteobacteria</taxon>
        <taxon>Vibrionales</taxon>
        <taxon>Vibrionaceae</taxon>
        <taxon>Enterovibrio</taxon>
    </lineage>
</organism>
<keyword evidence="1" id="KW-0732">Signal</keyword>
<evidence type="ECO:0000256" key="1">
    <source>
        <dbReference type="SAM" id="SignalP"/>
    </source>
</evidence>
<accession>A0ABT5QKR2</accession>
<gene>
    <name evidence="2" type="ORF">LRP49_06685</name>
</gene>
<feature type="chain" id="PRO_5045722222" evidence="1">
    <location>
        <begin position="20"/>
        <end position="178"/>
    </location>
</feature>
<dbReference type="EMBL" id="JAJUBB010000003">
    <property type="protein sequence ID" value="MDD1780886.1"/>
    <property type="molecule type" value="Genomic_DNA"/>
</dbReference>
<feature type="signal peptide" evidence="1">
    <location>
        <begin position="1"/>
        <end position="19"/>
    </location>
</feature>
<dbReference type="RefSeq" id="WP_274141115.1">
    <property type="nucleotide sequence ID" value="NZ_JAJUBB010000003.1"/>
</dbReference>
<evidence type="ECO:0000313" key="2">
    <source>
        <dbReference type="EMBL" id="MDD1780886.1"/>
    </source>
</evidence>
<evidence type="ECO:0000313" key="3">
    <source>
        <dbReference type="Proteomes" id="UP001149821"/>
    </source>
</evidence>
<dbReference type="Proteomes" id="UP001149821">
    <property type="component" value="Unassembled WGS sequence"/>
</dbReference>
<reference evidence="2" key="1">
    <citation type="submission" date="2021-12" db="EMBL/GenBank/DDBJ databases">
        <title>Enterovibrio ZSDZ35 sp. nov. and Enterovibrio ZSDZ42 sp. nov., isolated from coastal seawater in Qingdao.</title>
        <authorList>
            <person name="Zhang P."/>
        </authorList>
    </citation>
    <scope>NUCLEOTIDE SEQUENCE</scope>
    <source>
        <strain evidence="2">ZSDZ35</strain>
    </source>
</reference>
<sequence>MRRSAYIFLSFLLPGVAFAKDINELDTLCVSQKYHNYIDASIGWYESLVNLSIQKDPKLQSVATWFLEGRRNHFMLNEAAFDYYLDNDPSKLNFDAPVESWLNLTQEDVKALSQSNTSLAPQAEKVFSFRQGAAHKGNYDLRSALADLLSHPKEIEVPLKKYNDEMQKLAETTCDKAA</sequence>
<comment type="caution">
    <text evidence="2">The sequence shown here is derived from an EMBL/GenBank/DDBJ whole genome shotgun (WGS) entry which is preliminary data.</text>
</comment>
<keyword evidence="3" id="KW-1185">Reference proteome</keyword>
<proteinExistence type="predicted"/>
<protein>
    <submittedName>
        <fullName evidence="2">Uncharacterized protein</fullName>
    </submittedName>
</protein>
<name>A0ABT5QKR2_9GAMM</name>